<evidence type="ECO:0000256" key="1">
    <source>
        <dbReference type="ARBA" id="ARBA00000654"/>
    </source>
</evidence>
<dbReference type="PANTHER" id="PTHR30246:SF1">
    <property type="entry name" value="2-DEHYDRO-3-DEOXY-6-PHOSPHOGALACTONATE ALDOLASE-RELATED"/>
    <property type="match status" value="1"/>
</dbReference>
<dbReference type="CDD" id="cd00452">
    <property type="entry name" value="KDPG_aldolase"/>
    <property type="match status" value="1"/>
</dbReference>
<dbReference type="Pfam" id="PF01081">
    <property type="entry name" value="Aldolase"/>
    <property type="match status" value="1"/>
</dbReference>
<comment type="catalytic activity">
    <reaction evidence="1">
        <text>2-dehydro-3-deoxy-6-phospho-D-gluconate = D-glyceraldehyde 3-phosphate + pyruvate</text>
        <dbReference type="Rhea" id="RHEA:17089"/>
        <dbReference type="ChEBI" id="CHEBI:15361"/>
        <dbReference type="ChEBI" id="CHEBI:57569"/>
        <dbReference type="ChEBI" id="CHEBI:59776"/>
        <dbReference type="EC" id="4.1.2.14"/>
    </reaction>
</comment>
<organism evidence="9 10">
    <name type="scientific">Pseudobutyrivibrio xylanivorans DSM 14809</name>
    <dbReference type="NCBI Taxonomy" id="1123012"/>
    <lineage>
        <taxon>Bacteria</taxon>
        <taxon>Bacillati</taxon>
        <taxon>Bacillota</taxon>
        <taxon>Clostridia</taxon>
        <taxon>Lachnospirales</taxon>
        <taxon>Lachnospiraceae</taxon>
        <taxon>Pseudobutyrivibrio</taxon>
    </lineage>
</organism>
<evidence type="ECO:0000256" key="6">
    <source>
        <dbReference type="ARBA" id="ARBA00023239"/>
    </source>
</evidence>
<dbReference type="GO" id="GO:0008675">
    <property type="term" value="F:2-dehydro-3-deoxy-phosphogluconate aldolase activity"/>
    <property type="evidence" value="ECO:0007669"/>
    <property type="project" value="UniProtKB-EC"/>
</dbReference>
<dbReference type="NCBIfam" id="NF004325">
    <property type="entry name" value="PRK05718.1"/>
    <property type="match status" value="1"/>
</dbReference>
<dbReference type="Gene3D" id="3.20.20.70">
    <property type="entry name" value="Aldolase class I"/>
    <property type="match status" value="1"/>
</dbReference>
<dbReference type="EMBL" id="FQYQ01000008">
    <property type="protein sequence ID" value="SHJ01765.1"/>
    <property type="molecule type" value="Genomic_DNA"/>
</dbReference>
<reference evidence="9 10" key="1">
    <citation type="submission" date="2016-11" db="EMBL/GenBank/DDBJ databases">
        <authorList>
            <person name="Jaros S."/>
            <person name="Januszkiewicz K."/>
            <person name="Wedrychowicz H."/>
        </authorList>
    </citation>
    <scope>NUCLEOTIDE SEQUENCE [LARGE SCALE GENOMIC DNA]</scope>
    <source>
        <strain evidence="9 10">DSM 14809</strain>
    </source>
</reference>
<evidence type="ECO:0000256" key="5">
    <source>
        <dbReference type="ARBA" id="ARBA00013063"/>
    </source>
</evidence>
<proteinExistence type="inferred from homology"/>
<evidence type="ECO:0000256" key="4">
    <source>
        <dbReference type="ARBA" id="ARBA00011233"/>
    </source>
</evidence>
<dbReference type="InterPro" id="IPR013785">
    <property type="entry name" value="Aldolase_TIM"/>
</dbReference>
<evidence type="ECO:0000313" key="10">
    <source>
        <dbReference type="Proteomes" id="UP000184185"/>
    </source>
</evidence>
<dbReference type="NCBIfam" id="TIGR01182">
    <property type="entry name" value="eda"/>
    <property type="match status" value="1"/>
</dbReference>
<dbReference type="EC" id="4.1.2.14" evidence="5"/>
<dbReference type="Proteomes" id="UP000184185">
    <property type="component" value="Unassembled WGS sequence"/>
</dbReference>
<protein>
    <recommendedName>
        <fullName evidence="5">2-dehydro-3-deoxy-phosphogluconate aldolase</fullName>
        <ecNumber evidence="5">4.1.2.14</ecNumber>
    </recommendedName>
</protein>
<dbReference type="AlphaFoldDB" id="A0A1M6FVM8"/>
<dbReference type="InterPro" id="IPR000887">
    <property type="entry name" value="Aldlse_KDPG_KHG"/>
</dbReference>
<name>A0A1M6FVM8_PSEXY</name>
<dbReference type="PROSITE" id="PS00159">
    <property type="entry name" value="ALDOLASE_KDPG_KHG_1"/>
    <property type="match status" value="1"/>
</dbReference>
<dbReference type="RefSeq" id="WP_072915582.1">
    <property type="nucleotide sequence ID" value="NZ_FQYQ01000008.1"/>
</dbReference>
<keyword evidence="7" id="KW-0704">Schiff base</keyword>
<dbReference type="SUPFAM" id="SSF51569">
    <property type="entry name" value="Aldolase"/>
    <property type="match status" value="1"/>
</dbReference>
<gene>
    <name evidence="9" type="ORF">SAMN02745725_01582</name>
</gene>
<evidence type="ECO:0000256" key="3">
    <source>
        <dbReference type="ARBA" id="ARBA00006906"/>
    </source>
</evidence>
<evidence type="ECO:0000256" key="2">
    <source>
        <dbReference type="ARBA" id="ARBA00004736"/>
    </source>
</evidence>
<accession>A0A1M6FVM8</accession>
<keyword evidence="10" id="KW-1185">Reference proteome</keyword>
<dbReference type="InterPro" id="IPR031338">
    <property type="entry name" value="KDPG/KHG_AS_2"/>
</dbReference>
<dbReference type="STRING" id="185007.SAMN02910350_02288"/>
<comment type="subunit">
    <text evidence="4">Homotrimer.</text>
</comment>
<comment type="pathway">
    <text evidence="2">Carbohydrate acid metabolism; 2-dehydro-3-deoxy-D-gluconate degradation; D-glyceraldehyde 3-phosphate and pyruvate from 2-dehydro-3-deoxy-D-gluconate: step 2/2.</text>
</comment>
<keyword evidence="8" id="KW-0119">Carbohydrate metabolism</keyword>
<dbReference type="PANTHER" id="PTHR30246">
    <property type="entry name" value="2-KETO-3-DEOXY-6-PHOSPHOGLUCONATE ALDOLASE"/>
    <property type="match status" value="1"/>
</dbReference>
<keyword evidence="6" id="KW-0456">Lyase</keyword>
<dbReference type="PROSITE" id="PS00160">
    <property type="entry name" value="ALDOLASE_KDPG_KHG_2"/>
    <property type="match status" value="1"/>
</dbReference>
<sequence>MYEELKTKFEEIGIIPVVVLEDAKDAHALGQALMDGGLPAAEVTFRTDAAEEVIRILSHDFPDMLVGAGTVLTCEQADKAIAAGAKFIVAPGFNPHVVKHCIEKGYPVTPGVQTPGEMEQAMELGLDFVKFFPAEPAGGLSMIKAVAAPYTKLKFMPTGGINKENVKDYLAYNKIVACGGTWMVKGDLISDGDFEKIKELTHEAAEIVKEVRA</sequence>
<evidence type="ECO:0000256" key="8">
    <source>
        <dbReference type="ARBA" id="ARBA00023277"/>
    </source>
</evidence>
<dbReference type="InterPro" id="IPR031337">
    <property type="entry name" value="KDPG/KHG_AS_1"/>
</dbReference>
<evidence type="ECO:0000313" key="9">
    <source>
        <dbReference type="EMBL" id="SHJ01765.1"/>
    </source>
</evidence>
<dbReference type="OrthoDB" id="9802667at2"/>
<comment type="similarity">
    <text evidence="3">Belongs to the KHG/KDPG aldolase family.</text>
</comment>
<evidence type="ECO:0000256" key="7">
    <source>
        <dbReference type="ARBA" id="ARBA00023270"/>
    </source>
</evidence>